<gene>
    <name evidence="3" type="ORF">GCM10010917_04540</name>
</gene>
<feature type="region of interest" description="Disordered" evidence="1">
    <location>
        <begin position="23"/>
        <end position="106"/>
    </location>
</feature>
<accession>A0ABQ1FNL0</accession>
<keyword evidence="2" id="KW-0472">Membrane</keyword>
<keyword evidence="4" id="KW-1185">Reference proteome</keyword>
<feature type="transmembrane region" description="Helical" evidence="2">
    <location>
        <begin position="130"/>
        <end position="151"/>
    </location>
</feature>
<dbReference type="RefSeq" id="WP_094093347.1">
    <property type="nucleotide sequence ID" value="NZ_CP022584.1"/>
</dbReference>
<evidence type="ECO:0000256" key="1">
    <source>
        <dbReference type="SAM" id="MobiDB-lite"/>
    </source>
</evidence>
<sequence>MLNTAVYNAAAAREIIGAKTVNSERKGVKASAHSFAEPSRSAKQPIQSTPPKLSKSSTASGSSKSSRTLHTPQTAINRSVERGAEPDSIPAGRKGRAEKIIKDNIDLPEQELTPSRTETYPSNRVKWTRWFFNVLLVIFIGLTIWLLWWGFHASPWAVKQGK</sequence>
<keyword evidence="2" id="KW-0812">Transmembrane</keyword>
<feature type="compositionally biased region" description="Low complexity" evidence="1">
    <location>
        <begin position="52"/>
        <end position="66"/>
    </location>
</feature>
<evidence type="ECO:0000256" key="2">
    <source>
        <dbReference type="SAM" id="Phobius"/>
    </source>
</evidence>
<feature type="compositionally biased region" description="Basic and acidic residues" evidence="1">
    <location>
        <begin position="95"/>
        <end position="105"/>
    </location>
</feature>
<proteinExistence type="predicted"/>
<reference evidence="4" key="1">
    <citation type="journal article" date="2019" name="Int. J. Syst. Evol. Microbiol.">
        <title>The Global Catalogue of Microorganisms (GCM) 10K type strain sequencing project: providing services to taxonomists for standard genome sequencing and annotation.</title>
        <authorList>
            <consortium name="The Broad Institute Genomics Platform"/>
            <consortium name="The Broad Institute Genome Sequencing Center for Infectious Disease"/>
            <person name="Wu L."/>
            <person name="Ma J."/>
        </authorList>
    </citation>
    <scope>NUCLEOTIDE SEQUENCE [LARGE SCALE GENOMIC DNA]</scope>
    <source>
        <strain evidence="4">CGMCC 1.15044</strain>
    </source>
</reference>
<keyword evidence="2" id="KW-1133">Transmembrane helix</keyword>
<evidence type="ECO:0000313" key="3">
    <source>
        <dbReference type="EMBL" id="GGA22878.1"/>
    </source>
</evidence>
<protein>
    <submittedName>
        <fullName evidence="3">Uncharacterized protein</fullName>
    </submittedName>
</protein>
<evidence type="ECO:0000313" key="4">
    <source>
        <dbReference type="Proteomes" id="UP000609323"/>
    </source>
</evidence>
<feature type="compositionally biased region" description="Polar residues" evidence="1">
    <location>
        <begin position="41"/>
        <end position="51"/>
    </location>
</feature>
<name>A0ABQ1FNL0_9BACL</name>
<comment type="caution">
    <text evidence="3">The sequence shown here is derived from an EMBL/GenBank/DDBJ whole genome shotgun (WGS) entry which is preliminary data.</text>
</comment>
<dbReference type="Proteomes" id="UP000609323">
    <property type="component" value="Unassembled WGS sequence"/>
</dbReference>
<organism evidence="3 4">
    <name type="scientific">Paenibacillus physcomitrellae</name>
    <dbReference type="NCBI Taxonomy" id="1619311"/>
    <lineage>
        <taxon>Bacteria</taxon>
        <taxon>Bacillati</taxon>
        <taxon>Bacillota</taxon>
        <taxon>Bacilli</taxon>
        <taxon>Bacillales</taxon>
        <taxon>Paenibacillaceae</taxon>
        <taxon>Paenibacillus</taxon>
    </lineage>
</organism>
<dbReference type="EMBL" id="BMHF01000001">
    <property type="protein sequence ID" value="GGA22878.1"/>
    <property type="molecule type" value="Genomic_DNA"/>
</dbReference>
<feature type="compositionally biased region" description="Polar residues" evidence="1">
    <location>
        <begin position="68"/>
        <end position="77"/>
    </location>
</feature>